<evidence type="ECO:0000256" key="1">
    <source>
        <dbReference type="SAM" id="MobiDB-lite"/>
    </source>
</evidence>
<evidence type="ECO:0000313" key="2">
    <source>
        <dbReference type="EMBL" id="RNA24579.1"/>
    </source>
</evidence>
<comment type="caution">
    <text evidence="2">The sequence shown here is derived from an EMBL/GenBank/DDBJ whole genome shotgun (WGS) entry which is preliminary data.</text>
</comment>
<sequence length="390" mass="44960">MSESDSKFDETQTPLESPKATKPQKYNSDSLNIETALNILDISQDKVYSDSTDRENKEHDQTDLDLSKNLTDDENNLKSNRKNSDQQSHRSDSDLSQNDSIEKIASNEDDQNLVKTTNCEVKFLKNRNQGSALNLKENISIEKISRSSKTIRQTESSISRSTKKSSLPPVLPAISNEYTHLELKRIKEGLTREVSTIKFPKRKEHTPFVFNDLNPYYDIHHVENLIKTPQNYQHIGYYNRYTATSIVEPWVAYRMERTLAPSVTRSLSHSFVPRSKLESDILDRPDTLEGSTLAPNFPKVIVKKPRDLTGPFYVDDVHTIRSELKKNLNSTNRFEEDRKRTIHDYFRMKLNETADRQGMTKAYHAYLENSPGSKKALKELLDEKKESVEV</sequence>
<accession>A0A3M7RM86</accession>
<name>A0A3M7RM86_BRAPC</name>
<evidence type="ECO:0000313" key="3">
    <source>
        <dbReference type="Proteomes" id="UP000276133"/>
    </source>
</evidence>
<protein>
    <submittedName>
        <fullName evidence="2">Triadin-like isoform X4</fullName>
    </submittedName>
</protein>
<organism evidence="2 3">
    <name type="scientific">Brachionus plicatilis</name>
    <name type="common">Marine rotifer</name>
    <name type="synonym">Brachionus muelleri</name>
    <dbReference type="NCBI Taxonomy" id="10195"/>
    <lineage>
        <taxon>Eukaryota</taxon>
        <taxon>Metazoa</taxon>
        <taxon>Spiralia</taxon>
        <taxon>Gnathifera</taxon>
        <taxon>Rotifera</taxon>
        <taxon>Eurotatoria</taxon>
        <taxon>Monogononta</taxon>
        <taxon>Pseudotrocha</taxon>
        <taxon>Ploima</taxon>
        <taxon>Brachionidae</taxon>
        <taxon>Brachionus</taxon>
    </lineage>
</organism>
<feature type="compositionally biased region" description="Basic and acidic residues" evidence="1">
    <location>
        <begin position="82"/>
        <end position="93"/>
    </location>
</feature>
<dbReference type="Proteomes" id="UP000276133">
    <property type="component" value="Unassembled WGS sequence"/>
</dbReference>
<gene>
    <name evidence="2" type="ORF">BpHYR1_051555</name>
</gene>
<dbReference type="AlphaFoldDB" id="A0A3M7RM86"/>
<proteinExistence type="predicted"/>
<keyword evidence="3" id="KW-1185">Reference proteome</keyword>
<feature type="compositionally biased region" description="Basic and acidic residues" evidence="1">
    <location>
        <begin position="1"/>
        <end position="10"/>
    </location>
</feature>
<dbReference type="OrthoDB" id="5975019at2759"/>
<reference evidence="2 3" key="1">
    <citation type="journal article" date="2018" name="Sci. Rep.">
        <title>Genomic signatures of local adaptation to the degree of environmental predictability in rotifers.</title>
        <authorList>
            <person name="Franch-Gras L."/>
            <person name="Hahn C."/>
            <person name="Garcia-Roger E.M."/>
            <person name="Carmona M.J."/>
            <person name="Serra M."/>
            <person name="Gomez A."/>
        </authorList>
    </citation>
    <scope>NUCLEOTIDE SEQUENCE [LARGE SCALE GENOMIC DNA]</scope>
    <source>
        <strain evidence="2">HYR1</strain>
    </source>
</reference>
<dbReference type="EMBL" id="REGN01003094">
    <property type="protein sequence ID" value="RNA24579.1"/>
    <property type="molecule type" value="Genomic_DNA"/>
</dbReference>
<feature type="compositionally biased region" description="Basic and acidic residues" evidence="1">
    <location>
        <begin position="43"/>
        <end position="66"/>
    </location>
</feature>
<feature type="region of interest" description="Disordered" evidence="1">
    <location>
        <begin position="1"/>
        <end position="28"/>
    </location>
</feature>
<feature type="region of interest" description="Disordered" evidence="1">
    <location>
        <begin position="146"/>
        <end position="166"/>
    </location>
</feature>
<feature type="compositionally biased region" description="Low complexity" evidence="1">
    <location>
        <begin position="156"/>
        <end position="166"/>
    </location>
</feature>
<feature type="region of interest" description="Disordered" evidence="1">
    <location>
        <begin position="42"/>
        <end position="98"/>
    </location>
</feature>